<dbReference type="AlphaFoldDB" id="A0A7Z6MZA0"/>
<protein>
    <submittedName>
        <fullName evidence="1">Uncharacterized protein</fullName>
    </submittedName>
</protein>
<dbReference type="Proteomes" id="UP000255541">
    <property type="component" value="Unassembled WGS sequence"/>
</dbReference>
<dbReference type="EMBL" id="QRBA01000003">
    <property type="protein sequence ID" value="RDS91735.1"/>
    <property type="molecule type" value="Genomic_DNA"/>
</dbReference>
<accession>A0A7Z6MZA0</accession>
<gene>
    <name evidence="1" type="ORF">DL347_05750</name>
</gene>
<comment type="caution">
    <text evidence="1">The sequence shown here is derived from an EMBL/GenBank/DDBJ whole genome shotgun (WGS) entry which is preliminary data.</text>
</comment>
<sequence length="111" mass="12939">MRSTQFLLHIFNFRPTSMYTPLTNPLALDNAQQWFNDLITLADPDYLRSRLRHHIDAYRVQALNLHNSKSLFNQLIGFLDTLVACEVITPQLGREFNLRLIIGFESAWMTS</sequence>
<reference evidence="1 2" key="1">
    <citation type="submission" date="2018-07" db="EMBL/GenBank/DDBJ databases">
        <title>Draft Genome Sequence of Pseudomonas fluorescens AHK-1 associated with canker disease of kiwifruit.</title>
        <authorList>
            <person name="Wu Z."/>
        </authorList>
    </citation>
    <scope>NUCLEOTIDE SEQUENCE [LARGE SCALE GENOMIC DNA]</scope>
    <source>
        <strain evidence="1 2">AHK-1</strain>
    </source>
</reference>
<evidence type="ECO:0000313" key="1">
    <source>
        <dbReference type="EMBL" id="RDS91735.1"/>
    </source>
</evidence>
<proteinExistence type="predicted"/>
<evidence type="ECO:0000313" key="2">
    <source>
        <dbReference type="Proteomes" id="UP000255541"/>
    </source>
</evidence>
<name>A0A7Z6MZA0_PSEFL</name>
<organism evidence="1 2">
    <name type="scientific">Pseudomonas fluorescens</name>
    <dbReference type="NCBI Taxonomy" id="294"/>
    <lineage>
        <taxon>Bacteria</taxon>
        <taxon>Pseudomonadati</taxon>
        <taxon>Pseudomonadota</taxon>
        <taxon>Gammaproteobacteria</taxon>
        <taxon>Pseudomonadales</taxon>
        <taxon>Pseudomonadaceae</taxon>
        <taxon>Pseudomonas</taxon>
    </lineage>
</organism>